<dbReference type="Proteomes" id="UP000317078">
    <property type="component" value="Unassembled WGS sequence"/>
</dbReference>
<proteinExistence type="predicted"/>
<evidence type="ECO:0000313" key="3">
    <source>
        <dbReference type="EMBL" id="TPG61165.1"/>
    </source>
</evidence>
<dbReference type="PANTHER" id="PTHR30024">
    <property type="entry name" value="ALIPHATIC SULFONATES-BINDING PROTEIN-RELATED"/>
    <property type="match status" value="1"/>
</dbReference>
<dbReference type="SUPFAM" id="SSF53850">
    <property type="entry name" value="Periplasmic binding protein-like II"/>
    <property type="match status" value="1"/>
</dbReference>
<dbReference type="InterPro" id="IPR015168">
    <property type="entry name" value="SsuA/THI5"/>
</dbReference>
<dbReference type="OrthoDB" id="9815602at2"/>
<name>A0A502GH08_9PROT</name>
<organism evidence="3 4">
    <name type="scientific">Muricoccus nepalensis</name>
    <dbReference type="NCBI Taxonomy" id="1854500"/>
    <lineage>
        <taxon>Bacteria</taxon>
        <taxon>Pseudomonadati</taxon>
        <taxon>Pseudomonadota</taxon>
        <taxon>Alphaproteobacteria</taxon>
        <taxon>Acetobacterales</taxon>
        <taxon>Roseomonadaceae</taxon>
        <taxon>Muricoccus</taxon>
    </lineage>
</organism>
<accession>A0A502GH08</accession>
<dbReference type="Gene3D" id="3.40.190.10">
    <property type="entry name" value="Periplasmic binding protein-like II"/>
    <property type="match status" value="2"/>
</dbReference>
<sequence length="334" mass="35220">MLPRRSITALPIAALLGAAALAKPRRASALAAQPAPLAKPEALTLGYQKVGHLAPFALVEADLGPLGVNLRMVEFARYADARTALISGSLDLATVGPADLAIALAQGATDIVGLTGVGSSEKYVIGRNGVTLDSWNDLRGKKIAIAPGSAVWFQFAATLTEKGIPYNSFTAVNIQGGGANFDQALKRGEVDAIVTWEPFESIPVIEGYGFFARNLEYSRSRAVGAELGMLVATQTAARAKKDAVDRFIWAYAKAQRALSDDPARFAEAYARFTGLELNVAREAAKPITLGGVVTPEQIAAQARAFHQLGVVPRDVSAEIPKHWDAGFVARANGA</sequence>
<reference evidence="3 4" key="1">
    <citation type="journal article" date="2019" name="Environ. Microbiol.">
        <title>Species interactions and distinct microbial communities in high Arctic permafrost affected cryosols are associated with the CH4 and CO2 gas fluxes.</title>
        <authorList>
            <person name="Altshuler I."/>
            <person name="Hamel J."/>
            <person name="Turney S."/>
            <person name="Magnuson E."/>
            <person name="Levesque R."/>
            <person name="Greer C."/>
            <person name="Whyte L.G."/>
        </authorList>
    </citation>
    <scope>NUCLEOTIDE SEQUENCE [LARGE SCALE GENOMIC DNA]</scope>
    <source>
        <strain evidence="3 4">S9.3B</strain>
    </source>
</reference>
<dbReference type="RefSeq" id="WP_140880893.1">
    <property type="nucleotide sequence ID" value="NZ_RCZP01000001.1"/>
</dbReference>
<keyword evidence="4" id="KW-1185">Reference proteome</keyword>
<dbReference type="EMBL" id="RCZP01000001">
    <property type="protein sequence ID" value="TPG61165.1"/>
    <property type="molecule type" value="Genomic_DNA"/>
</dbReference>
<dbReference type="AlphaFoldDB" id="A0A502GH08"/>
<keyword evidence="1" id="KW-0732">Signal</keyword>
<evidence type="ECO:0000256" key="1">
    <source>
        <dbReference type="SAM" id="SignalP"/>
    </source>
</evidence>
<evidence type="ECO:0000259" key="2">
    <source>
        <dbReference type="Pfam" id="PF09084"/>
    </source>
</evidence>
<feature type="signal peptide" evidence="1">
    <location>
        <begin position="1"/>
        <end position="22"/>
    </location>
</feature>
<gene>
    <name evidence="3" type="ORF">EAH89_00970</name>
</gene>
<evidence type="ECO:0000313" key="4">
    <source>
        <dbReference type="Proteomes" id="UP000317078"/>
    </source>
</evidence>
<feature type="domain" description="SsuA/THI5-like" evidence="2">
    <location>
        <begin position="67"/>
        <end position="263"/>
    </location>
</feature>
<protein>
    <submittedName>
        <fullName evidence="3">ABC transporter substrate-binding protein</fullName>
    </submittedName>
</protein>
<dbReference type="PANTHER" id="PTHR30024:SF42">
    <property type="entry name" value="ALIPHATIC SULFONATES-BINDING PROTEIN-RELATED"/>
    <property type="match status" value="1"/>
</dbReference>
<comment type="caution">
    <text evidence="3">The sequence shown here is derived from an EMBL/GenBank/DDBJ whole genome shotgun (WGS) entry which is preliminary data.</text>
</comment>
<dbReference type="Pfam" id="PF09084">
    <property type="entry name" value="NMT1"/>
    <property type="match status" value="1"/>
</dbReference>
<feature type="chain" id="PRO_5021455098" evidence="1">
    <location>
        <begin position="23"/>
        <end position="334"/>
    </location>
</feature>